<evidence type="ECO:0000313" key="8">
    <source>
        <dbReference type="Proteomes" id="UP000006028"/>
    </source>
</evidence>
<dbReference type="PANTHER" id="PTHR10457:SF7">
    <property type="entry name" value="GALACTOKINASE-RELATED"/>
    <property type="match status" value="1"/>
</dbReference>
<dbReference type="Proteomes" id="UP000006028">
    <property type="component" value="Unassembled WGS sequence"/>
</dbReference>
<dbReference type="GO" id="GO:0004335">
    <property type="term" value="F:galactokinase activity"/>
    <property type="evidence" value="ECO:0007669"/>
    <property type="project" value="InterPro"/>
</dbReference>
<dbReference type="PANTHER" id="PTHR10457">
    <property type="entry name" value="MEVALONATE KINASE/GALACTOKINASE"/>
    <property type="match status" value="1"/>
</dbReference>
<dbReference type="InterPro" id="IPR006204">
    <property type="entry name" value="GHMP_kinase_N_dom"/>
</dbReference>
<dbReference type="HOGENOM" id="CLU_017814_8_0_9"/>
<protein>
    <submittedName>
        <fullName evidence="7">GHMP kinase, N-terminal domain protein</fullName>
    </submittedName>
</protein>
<keyword evidence="2" id="KW-0547">Nucleotide-binding</keyword>
<dbReference type="SUPFAM" id="SSF54211">
    <property type="entry name" value="Ribosomal protein S5 domain 2-like"/>
    <property type="match status" value="1"/>
</dbReference>
<evidence type="ECO:0000256" key="3">
    <source>
        <dbReference type="ARBA" id="ARBA00022777"/>
    </source>
</evidence>
<proteinExistence type="inferred from homology"/>
<accession>E2ZG63</accession>
<dbReference type="GO" id="GO:0005524">
    <property type="term" value="F:ATP binding"/>
    <property type="evidence" value="ECO:0007669"/>
    <property type="project" value="UniProtKB-KW"/>
</dbReference>
<dbReference type="Pfam" id="PF00288">
    <property type="entry name" value="GHMP_kinases_N"/>
    <property type="match status" value="1"/>
</dbReference>
<keyword evidence="3 7" id="KW-0808">Transferase</keyword>
<dbReference type="EMBL" id="AECU01000046">
    <property type="protein sequence ID" value="EFQ07844.1"/>
    <property type="molecule type" value="Genomic_DNA"/>
</dbReference>
<dbReference type="PRINTS" id="PR00473">
    <property type="entry name" value="GALCTOKINASE"/>
</dbReference>
<dbReference type="AlphaFoldDB" id="E2ZG63"/>
<evidence type="ECO:0000256" key="1">
    <source>
        <dbReference type="ARBA" id="ARBA00006566"/>
    </source>
</evidence>
<dbReference type="STRING" id="748224.HMPREF9436_00647"/>
<reference evidence="7 8" key="1">
    <citation type="submission" date="2010-08" db="EMBL/GenBank/DDBJ databases">
        <authorList>
            <person name="Weinstock G."/>
            <person name="Sodergren E."/>
            <person name="Clifton S."/>
            <person name="Fulton L."/>
            <person name="Fulton B."/>
            <person name="Courtney L."/>
            <person name="Fronick C."/>
            <person name="Harrison M."/>
            <person name="Strong C."/>
            <person name="Farmer C."/>
            <person name="Delahaunty K."/>
            <person name="Markovic C."/>
            <person name="Hall O."/>
            <person name="Minx P."/>
            <person name="Tomlinson C."/>
            <person name="Mitreva M."/>
            <person name="Hou S."/>
            <person name="Chen J."/>
            <person name="Wollam A."/>
            <person name="Pepin K.H."/>
            <person name="Johnson M."/>
            <person name="Bhonagiri V."/>
            <person name="Zhang X."/>
            <person name="Suruliraj S."/>
            <person name="Warren W."/>
            <person name="Chinwalla A."/>
            <person name="Mardis E.R."/>
            <person name="Wilson R.K."/>
        </authorList>
    </citation>
    <scope>NUCLEOTIDE SEQUENCE [LARGE SCALE GENOMIC DNA]</scope>
    <source>
        <strain evidence="7 8">KLE1255</strain>
    </source>
</reference>
<dbReference type="SUPFAM" id="SSF55060">
    <property type="entry name" value="GHMP Kinase, C-terminal domain"/>
    <property type="match status" value="1"/>
</dbReference>
<dbReference type="InterPro" id="IPR000705">
    <property type="entry name" value="Galactokinase"/>
</dbReference>
<dbReference type="Pfam" id="PF10509">
    <property type="entry name" value="GalKase_gal_bdg"/>
    <property type="match status" value="1"/>
</dbReference>
<evidence type="ECO:0000259" key="5">
    <source>
        <dbReference type="Pfam" id="PF00288"/>
    </source>
</evidence>
<dbReference type="GO" id="GO:0006012">
    <property type="term" value="P:galactose metabolic process"/>
    <property type="evidence" value="ECO:0007669"/>
    <property type="project" value="InterPro"/>
</dbReference>
<evidence type="ECO:0000259" key="6">
    <source>
        <dbReference type="Pfam" id="PF10509"/>
    </source>
</evidence>
<dbReference type="eggNOG" id="COG0153">
    <property type="taxonomic scope" value="Bacteria"/>
</dbReference>
<keyword evidence="3 7" id="KW-0418">Kinase</keyword>
<dbReference type="InterPro" id="IPR019539">
    <property type="entry name" value="GalKase_N"/>
</dbReference>
<evidence type="ECO:0000256" key="4">
    <source>
        <dbReference type="ARBA" id="ARBA00022840"/>
    </source>
</evidence>
<dbReference type="InterPro" id="IPR020568">
    <property type="entry name" value="Ribosomal_Su5_D2-typ_SF"/>
</dbReference>
<name>E2ZG63_9FIRM</name>
<dbReference type="PRINTS" id="PR00959">
    <property type="entry name" value="MEVGALKINASE"/>
</dbReference>
<gene>
    <name evidence="7" type="ORF">HMPREF9436_00647</name>
</gene>
<sequence length="468" mass="50370">MPKFEFFQRWKLKKAVGCITIDVTYPSIPKQHIEGGIVMANSAQLRNEIAAGKWDDKLRALYGDAAQEICRQRARYCAALEQFELYFGLGRQVQVYSAPGRAELGGNHTDHQHGYGLAAAVTLDLVAVAAHNTDGYVRVKSRGFNKLDVIDLTVEGPQEGESTHSASLIRGIAEGFRAAGKAVGGFDAYTASDVLRGSGLSSSAAFEMGMAAIWNGEYGCGLAPAELAKICQYAENAYFGKPSGLLDQLTSAVGGIIFADFADPQQPVLEKIHADGLLPPGMSLCVTDTRGSHSELTGEFAAIRQEMEQIAAFLGKKVLGQVTESAFWAALPALRKACGDRAVLRAIHYFEENARTLAQRDALQAGQFAAFAALVLESGRASFALCQNVYCSTDVRHQGLSVALALSQSILQGSTGAWRMQGGGFAGTIQAYVPQSLLERYHSEIERVFGKGSCYILRLREQGAVKVI</sequence>
<evidence type="ECO:0000256" key="2">
    <source>
        <dbReference type="ARBA" id="ARBA00022741"/>
    </source>
</evidence>
<dbReference type="Gene3D" id="3.30.70.890">
    <property type="entry name" value="GHMP kinase, C-terminal domain"/>
    <property type="match status" value="1"/>
</dbReference>
<evidence type="ECO:0000313" key="7">
    <source>
        <dbReference type="EMBL" id="EFQ07844.1"/>
    </source>
</evidence>
<feature type="domain" description="Galactokinase N-terminal" evidence="6">
    <location>
        <begin position="82"/>
        <end position="130"/>
    </location>
</feature>
<keyword evidence="4" id="KW-0067">ATP-binding</keyword>
<dbReference type="InterPro" id="IPR036554">
    <property type="entry name" value="GHMP_kinase_C_sf"/>
</dbReference>
<dbReference type="BioCyc" id="FCF748224-HMP:GTSS-2722-MONOMER"/>
<organism evidence="7 8">
    <name type="scientific">Faecalibacterium cf. prausnitzii KLE1255</name>
    <dbReference type="NCBI Taxonomy" id="748224"/>
    <lineage>
        <taxon>Bacteria</taxon>
        <taxon>Bacillati</taxon>
        <taxon>Bacillota</taxon>
        <taxon>Clostridia</taxon>
        <taxon>Eubacteriales</taxon>
        <taxon>Oscillospiraceae</taxon>
        <taxon>Faecalibacterium</taxon>
    </lineage>
</organism>
<comment type="similarity">
    <text evidence="1">Belongs to the GHMP kinase family. GalK subfamily.</text>
</comment>
<dbReference type="InterPro" id="IPR014721">
    <property type="entry name" value="Ribsml_uS5_D2-typ_fold_subgr"/>
</dbReference>
<dbReference type="PIRSF" id="PIRSF000530">
    <property type="entry name" value="Galactokinase"/>
    <property type="match status" value="1"/>
</dbReference>
<dbReference type="GO" id="GO:0005829">
    <property type="term" value="C:cytosol"/>
    <property type="evidence" value="ECO:0007669"/>
    <property type="project" value="TreeGrafter"/>
</dbReference>
<comment type="caution">
    <text evidence="7">The sequence shown here is derived from an EMBL/GenBank/DDBJ whole genome shotgun (WGS) entry which is preliminary data.</text>
</comment>
<dbReference type="InterPro" id="IPR006206">
    <property type="entry name" value="Mevalonate/galactokinase"/>
</dbReference>
<feature type="domain" description="GHMP kinase N-terminal" evidence="5">
    <location>
        <begin position="168"/>
        <end position="255"/>
    </location>
</feature>
<dbReference type="Gene3D" id="3.30.230.10">
    <property type="match status" value="1"/>
</dbReference>